<reference evidence="4" key="1">
    <citation type="journal article" date="2019" name="Int. J. Syst. Evol. Microbiol.">
        <title>The Global Catalogue of Microorganisms (GCM) 10K type strain sequencing project: providing services to taxonomists for standard genome sequencing and annotation.</title>
        <authorList>
            <consortium name="The Broad Institute Genomics Platform"/>
            <consortium name="The Broad Institute Genome Sequencing Center for Infectious Disease"/>
            <person name="Wu L."/>
            <person name="Ma J."/>
        </authorList>
    </citation>
    <scope>NUCLEOTIDE SEQUENCE [LARGE SCALE GENOMIC DNA]</scope>
    <source>
        <strain evidence="4">KCTC 52165</strain>
    </source>
</reference>
<feature type="region of interest" description="Disordered" evidence="1">
    <location>
        <begin position="256"/>
        <end position="275"/>
    </location>
</feature>
<evidence type="ECO:0000259" key="2">
    <source>
        <dbReference type="Pfam" id="PF06791"/>
    </source>
</evidence>
<dbReference type="Gene3D" id="1.10.530.10">
    <property type="match status" value="1"/>
</dbReference>
<comment type="caution">
    <text evidence="3">The sequence shown here is derived from an EMBL/GenBank/DDBJ whole genome shotgun (WGS) entry which is preliminary data.</text>
</comment>
<dbReference type="RefSeq" id="WP_378225401.1">
    <property type="nucleotide sequence ID" value="NZ_JBHRTK010000032.1"/>
</dbReference>
<organism evidence="3 4">
    <name type="scientific">Aquamicrobium soli</name>
    <dbReference type="NCBI Taxonomy" id="1811518"/>
    <lineage>
        <taxon>Bacteria</taxon>
        <taxon>Pseudomonadati</taxon>
        <taxon>Pseudomonadota</taxon>
        <taxon>Alphaproteobacteria</taxon>
        <taxon>Hyphomicrobiales</taxon>
        <taxon>Phyllobacteriaceae</taxon>
        <taxon>Aquamicrobium</taxon>
    </lineage>
</organism>
<gene>
    <name evidence="3" type="ORF">ACFOHJ_23535</name>
</gene>
<evidence type="ECO:0000313" key="4">
    <source>
        <dbReference type="Proteomes" id="UP001595583"/>
    </source>
</evidence>
<accession>A0ABV7KHH2</accession>
<name>A0ABV7KHH2_9HYPH</name>
<sequence length="745" mass="78640">MRNQTSNLAAQFNDIGVQLAGGTSPFQIALQQGTQINQALGSAGAGATVKALGGAFLSLLNPVSLATIAIIAGGGYAAQYFLSVVRGSEKSAETLKQEAELIQKVAQEWGDALPEVKAYAEARAKALDQDRTRQATNLTIGAYFENAKSEVDKLGESITDLLYQMGNRAAGRELFADIEKKFAAVKTRIDEGGDSTKQIQELQKALNAAYEQMPIPLIEKISGTVERLARGWADVAKRADEARISQQKHEEVDIYDPRDPRFQGPTGPLPRTAPVPTVRPSFEDIGQSIDSINSAINGFVQRVDKAEGRGKNPASSASGVGQFIESTWLDLFRKYYPEQAASLSRDAILDLRKNADVSYALIKAYAAENAKVLQAAGVHVDEAALQLAHFLGAGDAAKVLNAAPGTPLAGLISSKSIAANPTILGGGRTVDDAIAYAQRRANASVSEKSPGDIFQGNMDQIQRRIDLINAEYEAQAKLNPLIKDYGYQVEYAKAKQDLLNDAQKAGIEVTPELAEKIDILAQNYAKAKVARDQLTESQRMAASAAREGSEFGKDVLGGFIQDLRAGKDASDALADALGKVADKLLDVALNDLFGLQPGGNGTGGPLSFLGSLFGFLFRASGGPIHGPGGPKGDKIPTMLSDGEYIVNSEATRKNRALLDAINFGGLTYRAGGGAMSGPPASPIIRSSASRSGGGDYLAVDGTFKVVNGNLVPLVTNVSGVVAGRQVKSANRALPGRLASQQARGV</sequence>
<keyword evidence="4" id="KW-1185">Reference proteome</keyword>
<evidence type="ECO:0000313" key="3">
    <source>
        <dbReference type="EMBL" id="MFC3209197.1"/>
    </source>
</evidence>
<dbReference type="InterPro" id="IPR009628">
    <property type="entry name" value="Phage_tape_measure_N"/>
</dbReference>
<dbReference type="Pfam" id="PF06791">
    <property type="entry name" value="TMP_2"/>
    <property type="match status" value="1"/>
</dbReference>
<proteinExistence type="predicted"/>
<feature type="domain" description="Bacteriophage tail tape measure N-terminal" evidence="2">
    <location>
        <begin position="1"/>
        <end position="126"/>
    </location>
</feature>
<dbReference type="Proteomes" id="UP001595583">
    <property type="component" value="Unassembled WGS sequence"/>
</dbReference>
<evidence type="ECO:0000256" key="1">
    <source>
        <dbReference type="SAM" id="MobiDB-lite"/>
    </source>
</evidence>
<protein>
    <submittedName>
        <fullName evidence="3">Phage tail length tape measure family protein</fullName>
    </submittedName>
</protein>
<dbReference type="EMBL" id="JBHRTK010000032">
    <property type="protein sequence ID" value="MFC3209197.1"/>
    <property type="molecule type" value="Genomic_DNA"/>
</dbReference>